<accession>A0A402BGJ2</accession>
<dbReference type="Proteomes" id="UP000287171">
    <property type="component" value="Unassembled WGS sequence"/>
</dbReference>
<gene>
    <name evidence="7" type="ORF">KDA_59790</name>
</gene>
<feature type="transmembrane region" description="Helical" evidence="5">
    <location>
        <begin position="380"/>
        <end position="400"/>
    </location>
</feature>
<comment type="subcellular location">
    <subcellularLocation>
        <location evidence="1">Cell envelope</location>
    </subcellularLocation>
</comment>
<comment type="caution">
    <text evidence="7">The sequence shown here is derived from an EMBL/GenBank/DDBJ whole genome shotgun (WGS) entry which is preliminary data.</text>
</comment>
<dbReference type="GO" id="GO:0005886">
    <property type="term" value="C:plasma membrane"/>
    <property type="evidence" value="ECO:0007669"/>
    <property type="project" value="TreeGrafter"/>
</dbReference>
<reference evidence="8" key="1">
    <citation type="submission" date="2018-12" db="EMBL/GenBank/DDBJ databases">
        <title>Tengunoibacter tsumagoiensis gen. nov., sp. nov., Dictyobacter kobayashii sp. nov., D. alpinus sp. nov., and D. joshuensis sp. nov. and description of Dictyobacteraceae fam. nov. within the order Ktedonobacterales isolated from Tengu-no-mugimeshi.</title>
        <authorList>
            <person name="Wang C.M."/>
            <person name="Zheng Y."/>
            <person name="Sakai Y."/>
            <person name="Toyoda A."/>
            <person name="Minakuchi Y."/>
            <person name="Abe K."/>
            <person name="Yokota A."/>
            <person name="Yabe S."/>
        </authorList>
    </citation>
    <scope>NUCLEOTIDE SEQUENCE [LARGE SCALE GENOMIC DNA]</scope>
    <source>
        <strain evidence="8">Uno16</strain>
    </source>
</reference>
<keyword evidence="5" id="KW-1133">Transmembrane helix</keyword>
<keyword evidence="4" id="KW-0186">Copper</keyword>
<feature type="transmembrane region" description="Helical" evidence="5">
    <location>
        <begin position="309"/>
        <end position="334"/>
    </location>
</feature>
<evidence type="ECO:0000256" key="4">
    <source>
        <dbReference type="ARBA" id="ARBA00023008"/>
    </source>
</evidence>
<feature type="transmembrane region" description="Helical" evidence="5">
    <location>
        <begin position="270"/>
        <end position="297"/>
    </location>
</feature>
<dbReference type="GO" id="GO:0030313">
    <property type="term" value="C:cell envelope"/>
    <property type="evidence" value="ECO:0007669"/>
    <property type="project" value="UniProtKB-SubCell"/>
</dbReference>
<dbReference type="Pfam" id="PF04234">
    <property type="entry name" value="CopC"/>
    <property type="match status" value="1"/>
</dbReference>
<evidence type="ECO:0000313" key="7">
    <source>
        <dbReference type="EMBL" id="GCE30495.1"/>
    </source>
</evidence>
<evidence type="ECO:0000256" key="5">
    <source>
        <dbReference type="SAM" id="Phobius"/>
    </source>
</evidence>
<dbReference type="InterPro" id="IPR014756">
    <property type="entry name" value="Ig_E-set"/>
</dbReference>
<evidence type="ECO:0000256" key="2">
    <source>
        <dbReference type="ARBA" id="ARBA00022723"/>
    </source>
</evidence>
<evidence type="ECO:0000256" key="3">
    <source>
        <dbReference type="ARBA" id="ARBA00022729"/>
    </source>
</evidence>
<protein>
    <recommendedName>
        <fullName evidence="6">CopC domain-containing protein</fullName>
    </recommendedName>
</protein>
<dbReference type="InterPro" id="IPR007348">
    <property type="entry name" value="CopC_dom"/>
</dbReference>
<name>A0A402BGJ2_9CHLR</name>
<proteinExistence type="predicted"/>
<dbReference type="PANTHER" id="PTHR34820:SF4">
    <property type="entry name" value="INNER MEMBRANE PROTEIN YEBZ"/>
    <property type="match status" value="1"/>
</dbReference>
<feature type="transmembrane region" description="Helical" evidence="5">
    <location>
        <begin position="242"/>
        <end position="264"/>
    </location>
</feature>
<feature type="transmembrane region" description="Helical" evidence="5">
    <location>
        <begin position="137"/>
        <end position="157"/>
    </location>
</feature>
<dbReference type="SUPFAM" id="SSF81296">
    <property type="entry name" value="E set domains"/>
    <property type="match status" value="1"/>
</dbReference>
<feature type="domain" description="CopC" evidence="6">
    <location>
        <begin position="13"/>
        <end position="104"/>
    </location>
</feature>
<keyword evidence="2" id="KW-0479">Metal-binding</keyword>
<keyword evidence="5" id="KW-0472">Membrane</keyword>
<keyword evidence="5" id="KW-0812">Transmembrane</keyword>
<keyword evidence="8" id="KW-1185">Reference proteome</keyword>
<evidence type="ECO:0000259" key="6">
    <source>
        <dbReference type="Pfam" id="PF04234"/>
    </source>
</evidence>
<dbReference type="GO" id="GO:0042597">
    <property type="term" value="C:periplasmic space"/>
    <property type="evidence" value="ECO:0007669"/>
    <property type="project" value="InterPro"/>
</dbReference>
<evidence type="ECO:0000313" key="8">
    <source>
        <dbReference type="Proteomes" id="UP000287171"/>
    </source>
</evidence>
<dbReference type="AlphaFoldDB" id="A0A402BGJ2"/>
<keyword evidence="3" id="KW-0732">Signal</keyword>
<organism evidence="7 8">
    <name type="scientific">Dictyobacter alpinus</name>
    <dbReference type="NCBI Taxonomy" id="2014873"/>
    <lineage>
        <taxon>Bacteria</taxon>
        <taxon>Bacillati</taxon>
        <taxon>Chloroflexota</taxon>
        <taxon>Ktedonobacteria</taxon>
        <taxon>Ktedonobacterales</taxon>
        <taxon>Dictyobacteraceae</taxon>
        <taxon>Dictyobacter</taxon>
    </lineage>
</organism>
<dbReference type="GO" id="GO:0006825">
    <property type="term" value="P:copper ion transport"/>
    <property type="evidence" value="ECO:0007669"/>
    <property type="project" value="InterPro"/>
</dbReference>
<feature type="transmembrane region" description="Helical" evidence="5">
    <location>
        <begin position="169"/>
        <end position="194"/>
    </location>
</feature>
<dbReference type="InterPro" id="IPR032694">
    <property type="entry name" value="CopC/D"/>
</dbReference>
<feature type="transmembrane region" description="Helical" evidence="5">
    <location>
        <begin position="214"/>
        <end position="235"/>
    </location>
</feature>
<dbReference type="EMBL" id="BIFT01000002">
    <property type="protein sequence ID" value="GCE30495.1"/>
    <property type="molecule type" value="Genomic_DNA"/>
</dbReference>
<feature type="transmembrane region" description="Helical" evidence="5">
    <location>
        <begin position="346"/>
        <end position="368"/>
    </location>
</feature>
<dbReference type="GO" id="GO:0005507">
    <property type="term" value="F:copper ion binding"/>
    <property type="evidence" value="ECO:0007669"/>
    <property type="project" value="InterPro"/>
</dbReference>
<dbReference type="GO" id="GO:0046688">
    <property type="term" value="P:response to copper ion"/>
    <property type="evidence" value="ECO:0007669"/>
    <property type="project" value="InterPro"/>
</dbReference>
<dbReference type="InterPro" id="IPR014755">
    <property type="entry name" value="Cu-Rt/internalin_Ig-like"/>
</dbReference>
<evidence type="ECO:0000256" key="1">
    <source>
        <dbReference type="ARBA" id="ARBA00004196"/>
    </source>
</evidence>
<dbReference type="Gene3D" id="2.60.40.1220">
    <property type="match status" value="1"/>
</dbReference>
<dbReference type="PANTHER" id="PTHR34820">
    <property type="entry name" value="INNER MEMBRANE PROTEIN YEBZ"/>
    <property type="match status" value="1"/>
</dbReference>
<sequence>MLQPASVLAAALHATLIRADPAEGSLSKTSVTTVRLLFSEPVQPLGQTITLLSPTGQQSAHGAVKITGNQVEMSIDVHQPGSYLVNWQVLSQDSQPVNGSYIFSLQRVAGPWANTTAQDQPGGLSAVLQTLAHVIHFVGYALAFGVLAFLWLVVGSLDTPDDDIIEQRLFRLVHIGILALLLAEPLNLLAQALALTNGQGLNLDSIGGLLATSFGWLFSLRLGAALLLWSVVGAIQQGAKRGIQFACGLGIVLALIDSIGSHALGSSSLWLSLLAHIGHLVGMGLWLGGLSGLIVLWNVQALSSQRTALLLRFGHLSATAVAELFISGILLSWLHVARLANLFTTFYGRIVLTKICLFLLILSTIVVLMRAKKYSSRDWWIIEAIALTGVLILAGLLISLSPPLPQN</sequence>